<evidence type="ECO:0000313" key="21">
    <source>
        <dbReference type="Ensembl" id="ENSCINP00000015169.3"/>
    </source>
</evidence>
<comment type="function">
    <text evidence="3">Multifunctional enzyme acting as 1,4-alpha-D-glucan:1,4-alpha-D-glucan 4-alpha-D-glycosyltransferase and amylo-1,6-glucosidase in glycogen degradation.</text>
</comment>
<dbReference type="FunCoup" id="F6UM75">
    <property type="interactions" value="196"/>
</dbReference>
<dbReference type="FunFam" id="3.20.20.80:FF:000070">
    <property type="entry name" value="GDB1p Glycogen debranching enzyme"/>
    <property type="match status" value="1"/>
</dbReference>
<dbReference type="GO" id="GO:0005978">
    <property type="term" value="P:glycogen biosynthetic process"/>
    <property type="evidence" value="ECO:0007669"/>
    <property type="project" value="UniProtKB-KW"/>
</dbReference>
<dbReference type="Proteomes" id="UP000008144">
    <property type="component" value="Unassembled WGS sequence"/>
</dbReference>
<dbReference type="InterPro" id="IPR017853">
    <property type="entry name" value="GH"/>
</dbReference>
<evidence type="ECO:0000256" key="3">
    <source>
        <dbReference type="ARBA" id="ARBA00003530"/>
    </source>
</evidence>
<comment type="catalytic activity">
    <reaction evidence="2">
        <text>Hydrolysis of (1-&gt;6)-alpha-D-glucosidic branch linkages in glycogen phosphorylase limit dextrin.</text>
        <dbReference type="EC" id="3.2.1.33"/>
    </reaction>
</comment>
<dbReference type="Gene3D" id="1.50.10.10">
    <property type="match status" value="1"/>
</dbReference>
<proteinExistence type="inferred from homology"/>
<evidence type="ECO:0000256" key="4">
    <source>
        <dbReference type="ARBA" id="ARBA00004496"/>
    </source>
</evidence>
<accession>F6UM75</accession>
<reference evidence="21" key="2">
    <citation type="submission" date="2025-08" db="UniProtKB">
        <authorList>
            <consortium name="Ensembl"/>
        </authorList>
    </citation>
    <scope>IDENTIFICATION</scope>
</reference>
<evidence type="ECO:0000259" key="17">
    <source>
        <dbReference type="Pfam" id="PF06202"/>
    </source>
</evidence>
<keyword evidence="14" id="KW-0326">Glycosidase</keyword>
<keyword evidence="10" id="KW-0808">Transferase</keyword>
<dbReference type="InParanoid" id="F6UM75"/>
<comment type="catalytic activity">
    <reaction evidence="1">
        <text>Transfers a segment of a (1-&gt;4)-alpha-D-glucan to a new position in an acceptor, which may be glucose or a (1-&gt;4)-alpha-D-glucan.</text>
        <dbReference type="EC" id="2.4.1.25"/>
    </reaction>
</comment>
<dbReference type="NCBIfam" id="TIGR01531">
    <property type="entry name" value="glyc_debranch"/>
    <property type="match status" value="1"/>
</dbReference>
<keyword evidence="9" id="KW-0328">Glycosyltransferase</keyword>
<dbReference type="GO" id="GO:0005980">
    <property type="term" value="P:glycogen catabolic process"/>
    <property type="evidence" value="ECO:0000318"/>
    <property type="project" value="GO_Central"/>
</dbReference>
<dbReference type="Pfam" id="PF06202">
    <property type="entry name" value="GDE_C"/>
    <property type="match status" value="1"/>
</dbReference>
<dbReference type="InterPro" id="IPR008928">
    <property type="entry name" value="6-hairpin_glycosidase_sf"/>
</dbReference>
<dbReference type="InterPro" id="IPR032792">
    <property type="entry name" value="AGL_glucanoTrfase"/>
</dbReference>
<dbReference type="SUPFAM" id="SSF48208">
    <property type="entry name" value="Six-hairpin glycosidases"/>
    <property type="match status" value="1"/>
</dbReference>
<keyword evidence="22" id="KW-1185">Reference proteome</keyword>
<evidence type="ECO:0000256" key="1">
    <source>
        <dbReference type="ARBA" id="ARBA00000439"/>
    </source>
</evidence>
<organism evidence="21 22">
    <name type="scientific">Ciona intestinalis</name>
    <name type="common">Transparent sea squirt</name>
    <name type="synonym">Ascidia intestinalis</name>
    <dbReference type="NCBI Taxonomy" id="7719"/>
    <lineage>
        <taxon>Eukaryota</taxon>
        <taxon>Metazoa</taxon>
        <taxon>Chordata</taxon>
        <taxon>Tunicata</taxon>
        <taxon>Ascidiacea</taxon>
        <taxon>Phlebobranchia</taxon>
        <taxon>Cionidae</taxon>
        <taxon>Ciona</taxon>
    </lineage>
</organism>
<evidence type="ECO:0000256" key="8">
    <source>
        <dbReference type="ARBA" id="ARBA00022490"/>
    </source>
</evidence>
<dbReference type="Ensembl" id="ENSCINT00000015169.3">
    <property type="protein sequence ID" value="ENSCINP00000015169.3"/>
    <property type="gene ID" value="ENSCING00000007379.3"/>
</dbReference>
<dbReference type="CDD" id="cd11327">
    <property type="entry name" value="AmyAc_Glg_debranch_2"/>
    <property type="match status" value="1"/>
</dbReference>
<dbReference type="SUPFAM" id="SSF51445">
    <property type="entry name" value="(Trans)glycosidases"/>
    <property type="match status" value="1"/>
</dbReference>
<evidence type="ECO:0000256" key="16">
    <source>
        <dbReference type="ARBA" id="ARBA00031477"/>
    </source>
</evidence>
<dbReference type="STRING" id="7719.ENSCINP00000015169"/>
<feature type="domain" description="Glycogen debranching enzyme C-terminal" evidence="17">
    <location>
        <begin position="1062"/>
        <end position="1505"/>
    </location>
</feature>
<evidence type="ECO:0000256" key="2">
    <source>
        <dbReference type="ARBA" id="ARBA00000927"/>
    </source>
</evidence>
<dbReference type="EC" id="3.2.1.33" evidence="6"/>
<reference evidence="21" key="3">
    <citation type="submission" date="2025-09" db="UniProtKB">
        <authorList>
            <consortium name="Ensembl"/>
        </authorList>
    </citation>
    <scope>IDENTIFICATION</scope>
</reference>
<name>F6UM75_CIOIN</name>
<dbReference type="GO" id="GO:0004134">
    <property type="term" value="F:4-alpha-glucanotransferase activity"/>
    <property type="evidence" value="ECO:0000318"/>
    <property type="project" value="GO_Central"/>
</dbReference>
<comment type="similarity">
    <text evidence="15">Belongs to the glycogen debranching enzyme family.</text>
</comment>
<feature type="domain" description="Eukaryotic glycogen debranching enzyme N-terminal" evidence="18">
    <location>
        <begin position="38"/>
        <end position="123"/>
    </location>
</feature>
<comment type="subcellular location">
    <subcellularLocation>
        <location evidence="4">Cytoplasm</location>
    </subcellularLocation>
</comment>
<evidence type="ECO:0000256" key="5">
    <source>
        <dbReference type="ARBA" id="ARBA00012560"/>
    </source>
</evidence>
<dbReference type="GeneTree" id="ENSGT00390000012596"/>
<evidence type="ECO:0000256" key="13">
    <source>
        <dbReference type="ARBA" id="ARBA00023268"/>
    </source>
</evidence>
<dbReference type="InterPro" id="IPR029436">
    <property type="entry name" value="AGL_euk_N"/>
</dbReference>
<evidence type="ECO:0000256" key="15">
    <source>
        <dbReference type="ARBA" id="ARBA00025780"/>
    </source>
</evidence>
<dbReference type="EC" id="2.4.1.25" evidence="5"/>
<dbReference type="PANTHER" id="PTHR10569">
    <property type="entry name" value="GLYCOGEN DEBRANCHING ENZYME"/>
    <property type="match status" value="1"/>
</dbReference>
<dbReference type="PANTHER" id="PTHR10569:SF2">
    <property type="entry name" value="GLYCOGEN DEBRANCHING ENZYME"/>
    <property type="match status" value="1"/>
</dbReference>
<feature type="domain" description="Glycogen debranching enzyme central" evidence="20">
    <location>
        <begin position="702"/>
        <end position="964"/>
    </location>
</feature>
<evidence type="ECO:0000256" key="10">
    <source>
        <dbReference type="ARBA" id="ARBA00022679"/>
    </source>
</evidence>
<dbReference type="FunFam" id="3.20.20.80:FF:000206">
    <property type="entry name" value="Amylo-alpha-1, 6-glucosidase, 4-alpha-glucanotransferase b"/>
    <property type="match status" value="1"/>
</dbReference>
<protein>
    <recommendedName>
        <fullName evidence="7">Glycogen debranching enzyme</fullName>
        <ecNumber evidence="5">2.4.1.25</ecNumber>
        <ecNumber evidence="6">3.2.1.33</ecNumber>
    </recommendedName>
    <alternativeName>
        <fullName evidence="16">Glycogen debrancher</fullName>
    </alternativeName>
</protein>
<evidence type="ECO:0000256" key="11">
    <source>
        <dbReference type="ARBA" id="ARBA00022801"/>
    </source>
</evidence>
<keyword evidence="13" id="KW-0511">Multifunctional enzyme</keyword>
<feature type="domain" description="Glycogen debranching enzyme glucanotransferase" evidence="19">
    <location>
        <begin position="129"/>
        <end position="557"/>
    </location>
</feature>
<dbReference type="Gene3D" id="3.20.20.80">
    <property type="entry name" value="Glycosidases"/>
    <property type="match status" value="2"/>
</dbReference>
<evidence type="ECO:0000259" key="20">
    <source>
        <dbReference type="Pfam" id="PF14702"/>
    </source>
</evidence>
<dbReference type="FunFam" id="1.50.10.10:FF:000039">
    <property type="entry name" value="Glycogen debranching enzyme Gdb1, putative"/>
    <property type="match status" value="1"/>
</dbReference>
<evidence type="ECO:0000256" key="14">
    <source>
        <dbReference type="ARBA" id="ARBA00023295"/>
    </source>
</evidence>
<reference evidence="22" key="1">
    <citation type="journal article" date="2002" name="Science">
        <title>The draft genome of Ciona intestinalis: insights into chordate and vertebrate origins.</title>
        <authorList>
            <person name="Dehal P."/>
            <person name="Satou Y."/>
            <person name="Campbell R.K."/>
            <person name="Chapman J."/>
            <person name="Degnan B."/>
            <person name="De Tomaso A."/>
            <person name="Davidson B."/>
            <person name="Di Gregorio A."/>
            <person name="Gelpke M."/>
            <person name="Goodstein D.M."/>
            <person name="Harafuji N."/>
            <person name="Hastings K.E."/>
            <person name="Ho I."/>
            <person name="Hotta K."/>
            <person name="Huang W."/>
            <person name="Kawashima T."/>
            <person name="Lemaire P."/>
            <person name="Martinez D."/>
            <person name="Meinertzhagen I.A."/>
            <person name="Necula S."/>
            <person name="Nonaka M."/>
            <person name="Putnam N."/>
            <person name="Rash S."/>
            <person name="Saiga H."/>
            <person name="Satake M."/>
            <person name="Terry A."/>
            <person name="Yamada L."/>
            <person name="Wang H.G."/>
            <person name="Awazu S."/>
            <person name="Azumi K."/>
            <person name="Boore J."/>
            <person name="Branno M."/>
            <person name="Chin-Bow S."/>
            <person name="DeSantis R."/>
            <person name="Doyle S."/>
            <person name="Francino P."/>
            <person name="Keys D.N."/>
            <person name="Haga S."/>
            <person name="Hayashi H."/>
            <person name="Hino K."/>
            <person name="Imai K.S."/>
            <person name="Inaba K."/>
            <person name="Kano S."/>
            <person name="Kobayashi K."/>
            <person name="Kobayashi M."/>
            <person name="Lee B.I."/>
            <person name="Makabe K.W."/>
            <person name="Manohar C."/>
            <person name="Matassi G."/>
            <person name="Medina M."/>
            <person name="Mochizuki Y."/>
            <person name="Mount S."/>
            <person name="Morishita T."/>
            <person name="Miura S."/>
            <person name="Nakayama A."/>
            <person name="Nishizaka S."/>
            <person name="Nomoto H."/>
            <person name="Ohta F."/>
            <person name="Oishi K."/>
            <person name="Rigoutsos I."/>
            <person name="Sano M."/>
            <person name="Sasaki A."/>
            <person name="Sasakura Y."/>
            <person name="Shoguchi E."/>
            <person name="Shin-i T."/>
            <person name="Spagnuolo A."/>
            <person name="Stainier D."/>
            <person name="Suzuki M.M."/>
            <person name="Tassy O."/>
            <person name="Takatori N."/>
            <person name="Tokuoka M."/>
            <person name="Yagi K."/>
            <person name="Yoshizaki F."/>
            <person name="Wada S."/>
            <person name="Zhang C."/>
            <person name="Hyatt P.D."/>
            <person name="Larimer F."/>
            <person name="Detter C."/>
            <person name="Doggett N."/>
            <person name="Glavina T."/>
            <person name="Hawkins T."/>
            <person name="Richardson P."/>
            <person name="Lucas S."/>
            <person name="Kohara Y."/>
            <person name="Levine M."/>
            <person name="Satoh N."/>
            <person name="Rokhsar D.S."/>
        </authorList>
    </citation>
    <scope>NUCLEOTIDE SEQUENCE [LARGE SCALE GENOMIC DNA]</scope>
</reference>
<evidence type="ECO:0000256" key="6">
    <source>
        <dbReference type="ARBA" id="ARBA00012778"/>
    </source>
</evidence>
<dbReference type="Pfam" id="PF14699">
    <property type="entry name" value="hGDE_N"/>
    <property type="match status" value="1"/>
</dbReference>
<dbReference type="InterPro" id="IPR032790">
    <property type="entry name" value="GDE_C"/>
</dbReference>
<dbReference type="InterPro" id="IPR006421">
    <property type="entry name" value="Glycogen_debranch_met"/>
</dbReference>
<dbReference type="InterPro" id="IPR012341">
    <property type="entry name" value="6hp_glycosidase-like_sf"/>
</dbReference>
<keyword evidence="12" id="KW-0320">Glycogen biosynthesis</keyword>
<dbReference type="GO" id="GO:0004135">
    <property type="term" value="F:amylo-alpha-1,6-glucosidase activity"/>
    <property type="evidence" value="ECO:0000318"/>
    <property type="project" value="GO_Central"/>
</dbReference>
<dbReference type="InterPro" id="IPR032788">
    <property type="entry name" value="AGL_central"/>
</dbReference>
<evidence type="ECO:0000256" key="7">
    <source>
        <dbReference type="ARBA" id="ARBA00020723"/>
    </source>
</evidence>
<dbReference type="HOGENOM" id="CLU_001517_2_0_1"/>
<dbReference type="OMA" id="YEEGHVH"/>
<evidence type="ECO:0000256" key="12">
    <source>
        <dbReference type="ARBA" id="ARBA00023056"/>
    </source>
</evidence>
<dbReference type="Pfam" id="PF14702">
    <property type="entry name" value="hGDE_central"/>
    <property type="match status" value="1"/>
</dbReference>
<keyword evidence="11" id="KW-0378">Hydrolase</keyword>
<evidence type="ECO:0000259" key="18">
    <source>
        <dbReference type="Pfam" id="PF14699"/>
    </source>
</evidence>
<evidence type="ECO:0000256" key="9">
    <source>
        <dbReference type="ARBA" id="ARBA00022676"/>
    </source>
</evidence>
<dbReference type="GO" id="GO:0005737">
    <property type="term" value="C:cytoplasm"/>
    <property type="evidence" value="ECO:0007669"/>
    <property type="project" value="UniProtKB-SubCell"/>
</dbReference>
<evidence type="ECO:0000259" key="19">
    <source>
        <dbReference type="Pfam" id="PF14701"/>
    </source>
</evidence>
<evidence type="ECO:0000313" key="22">
    <source>
        <dbReference type="Proteomes" id="UP000008144"/>
    </source>
</evidence>
<dbReference type="InterPro" id="IPR010401">
    <property type="entry name" value="AGL/Gdb1"/>
</dbReference>
<sequence>SSMASTSNNSVDQIRILKLVDGKHCENTLYRLQKGWTIRFMLGPDLASQKVTVYTNIPPSEQPFKRTVYYPLSWELLTKSGINSLDAYAPVKLSHSGAFQYYFTYNDKKAGSGYFIVDPTLCIGMDNHVLPLDAVCMQTLLPKSLGQFCDWKDRLLVAKESGYNVLHFTPIQKLGCSNSSYSVSDQMAVNPSFYSSVPVTFNDVENLVEEIRRDWEMLSVTDVVWNHTDKHSSWLKTYPESAYNLHNSPYLRPAYILDRAIFHLTLDIEKGKKYASYFPLSIIETEKDLESLKVILLKNVLPGLKLWEFYQVDVPKQVEHFTQAVKSFKQNGNVTKDVKIKIIQDPNFNRLQCSVDIQAAVEQFYAGSDCDLDRAVSSFVSTLEWLNRVKKETVMSDLFSAVNNIIAGVRYERLAADGPKVVLLNKQHPLTTMYFHHQFEDSTVDEEEQFVFGDTKNSKFIMAHNGWVMGANALENFAEYPGKVYFRRELVCWGDIVKLRYGSSPSDCPPLWERMKQYTEMTARIFHGIRIDNCHSTPIHVAEYMLDAARKIRPDVYVFAELFTGSEEVDNIFVNRLGLTSLIREALNAWDAHELGRLVYTYGGEAISSFIQPATQILQPSRAHALFYDITHDNESVIVKRSIRDVLPFSALVSMSCCAIGSNRGHDEMTPHHINVVNEKRKYRKWNSALNSGSEFVGIKSGMIQGKHLLNVLHQTMAMNGFTQIFVDQRTQDVVAVTRHNPQTHYSYILVGNTSFSDSKMKPVPPMLVEGSIMGIPLEAKPSETEQSTQDYLKGFTKDKQFINGIDNYNLVVDTDIAASNSTCCKILESEDKSSQTVHFTHFPPGSIVVLRVKVTETVNKSISDIRETIASLHNSNTHFDKLVSKLNLRTLNRVLFRCNEEEMSDGFGISAYQIPSWQKLCYCGIAGIAIPLKKISFSNDLGHPICSNLREGNWLMDYISSRLLKHPDTKDVGNLYADWFSILQKLPRYLIPMYFELIISLTYQKLLHACWKNMSSFVAEGSSFVKSLSLGTVALCGVVKGAALPRVHPDVPGVCSTSVDKDVQDCSSISAGLPHFSSGVMRCWGRDTFIAMHGLQLVTGQYDDARNIILSFAGCLRHGLIPNLLGEGKISRYNCRDAVWFWLQCIQDYCEAKGFELLGMPVARIFPEHDSEPTPVGAKSQPLSDIIQEAMQRHVDGISFRERNAGSGIDSNMSDEGFLVEVGVDKTTGFVFGGSKFNCGTWCDKMGESEKAGTRGVPATPRDGSAVELVGLCKSTVRWLEAAHNSGKYAYDGVFIKTCDGSVNKLTWAKWNEQIAKNFEKYFYVGDEDTSHLVHKRYIYKDTHGASYSWCDYQLRPNFPIAMVYAPELFDAEHAWKALQIIQDKLLGPLGVKTLDPDDMQYRGDYDNSNDSDDKSIAKGFNYHQGPEWLWPVGYFLRAKLYFAKKLGSKKLEETIRFIRSYTVNHQLHLENSQWCGLPELTNSNGSHCHDSCPIQAWSHATLLDLLYDMKDL</sequence>
<keyword evidence="8" id="KW-0963">Cytoplasm</keyword>
<dbReference type="Pfam" id="PF14701">
    <property type="entry name" value="hDGE_amylase"/>
    <property type="match status" value="1"/>
</dbReference>